<dbReference type="CDD" id="cd12790">
    <property type="entry name" value="RasGAP_plexin_A"/>
    <property type="match status" value="1"/>
</dbReference>
<evidence type="ECO:0000256" key="12">
    <source>
        <dbReference type="ARBA" id="ARBA00023180"/>
    </source>
</evidence>
<dbReference type="GO" id="GO:0050920">
    <property type="term" value="P:regulation of chemotaxis"/>
    <property type="evidence" value="ECO:0007669"/>
    <property type="project" value="UniProtKB-ARBA"/>
</dbReference>
<dbReference type="Gene3D" id="1.10.506.10">
    <property type="entry name" value="GTPase Activation - p120gap, domain 1"/>
    <property type="match status" value="3"/>
</dbReference>
<dbReference type="InterPro" id="IPR031148">
    <property type="entry name" value="Plexin"/>
</dbReference>
<dbReference type="InterPro" id="IPR002165">
    <property type="entry name" value="Plexin_repeat"/>
</dbReference>
<dbReference type="PANTHER" id="PTHR22625:SF34">
    <property type="entry name" value="PLEXIN-A4"/>
    <property type="match status" value="1"/>
</dbReference>
<reference evidence="16" key="3">
    <citation type="submission" date="2025-09" db="UniProtKB">
        <authorList>
            <consortium name="Ensembl"/>
        </authorList>
    </citation>
    <scope>IDENTIFICATION</scope>
</reference>
<dbReference type="InterPro" id="IPR046800">
    <property type="entry name" value="Plexin_RBD"/>
</dbReference>
<accession>A0A8U8BI15</accession>
<dbReference type="FunFam" id="3.10.20.90:FF:000018">
    <property type="entry name" value="Plexin A2"/>
    <property type="match status" value="1"/>
</dbReference>
<dbReference type="GO" id="GO:0005886">
    <property type="term" value="C:plasma membrane"/>
    <property type="evidence" value="ECO:0007669"/>
    <property type="project" value="UniProtKB-SubCell"/>
</dbReference>
<evidence type="ECO:0000256" key="11">
    <source>
        <dbReference type="ARBA" id="ARBA00023170"/>
    </source>
</evidence>
<dbReference type="Pfam" id="PF20170">
    <property type="entry name" value="Plexin_RBD"/>
    <property type="match status" value="1"/>
</dbReference>
<dbReference type="FunFam" id="2.60.40.10:FF:000329">
    <property type="entry name" value="Plexin A4"/>
    <property type="match status" value="1"/>
</dbReference>
<proteinExistence type="inferred from homology"/>
<dbReference type="FunFam" id="2.60.40.10:FF:000123">
    <property type="entry name" value="Plexin A1"/>
    <property type="match status" value="1"/>
</dbReference>
<sequence>PCPWQEVGMRWSLRFISTQIILWFFNYLFSVEGGKNPHIRVDGTAKNTLEYEIVQVVDTGPILRDMAFSMDHEHLYIMSEKQTCCIPQQQIIYCLCLVVELLSFSKEMSVTRSCFPSCTRKERCERSSEPRRFASEMKQCVRLTVHPNNISVSQYNLVLETYNVPELSAGVNCTFEDLSEMDGLVVGSQIQCISPAAKEVPQIITENGWFGLQLKSKETGMTFASTSFVFYNCSVHNSCLSCVESPYRCHWCKYRHVCTHDPSSCSFQEGRVKMPEDCPQLLQAEKILVPVEVIKPITLKAKNLPQPQSGQRGYECILNIQGSEQRVPALRFNSSSVQCQNTSYSYEGMEINSLPVELTVVWNGNFNIDNPAQNKVHLYKCGAMRDSCGLCLKADPDFECGWCQGQNQCTLKQHCPAQDSQWLELSSTKGKCTNPKITDINPVTGPREGGTRVTIRGENLGLEFRDIASHVKVAGVECKPLVEGYIPAEQIVCEMGEAKPSQHAGFVEICVAECKPEFMARSSQLYYFMTLTLSDLKPKRGPVSGGTQVTITGNNLNAGSNVIVTFGRQPCLFYRRSTKHIVCNTTASYEGFEKVKVSVRVDKAKIHQELHYEYVEDPTILRIEPEWSIFSGNTPIAVWGTHLDLIQNPQIRAKHGGKEHVNNCEVQNSTEMTCQAPALAVDPNHQSELAERPEEFGFILDNVQSLLILNKTNFTYYPNPIFEVFNPSGILELKPGSPIILKGRNLIPPVAGGNARLNYTVLVGEKPCAVTVSDVQLLCESPNLTGRHKVMARVGGMEFSPGMVYISPDSPLSLPAIVSIAVAGGLLIIFIVAVLIAYKRKSRESDLTLKRLQMQMDNLESRVALECKEAFAELQTDIHELTSDLDGAGIPFLDYRTYTMRVLFPGIEDHPVLRDLEVPGYRQERVEKGLKLFAQLINNKVFLLSFIRTLESQRSFSMRDRGNVASLIMTVLQSKLEYATDVLKQLLADLIDKNLESKNHPKLLLRSLDTEETSVRAGLGGFFIWHMAQCGEPAEKEQKALPGIQGSNARGRGWNLVSVDSTESVAEKMLTNWFTFLLYKFLKECAGEPLFSLFCAIKQQMEKGPIDSITGEARYSLSEDKLIRQQIDYKTLVLSCVNPDNVNSPEIPVKILNCDTITQVKEKILDAIFKNVPCSHRPKAADMDLEWRQASGARMILQDEDITTKIENDWKRLNTLAHYQVPDGSVVALVSKQVTAYNAVNNSTVSRTSASKYENMIRYTGSPDSLRSRTPMITPDLESGVKMWHLVKNHEHGDQKEGDRGSKMVSEIYLTRLLATKGTLQKFVDDLFETIFSTAHRGSALPLAIKYMFDFLDEQADKHNIHDPHVRHTWKSNCLPLRFWVNMIKNPQFVFDIHKNSITDACLSVVAQTFMDSCSTSEHRLGKDSPSNKLLYAKDIPSYKNWVERYYSDIAKMPAISDQDMNAYLAEQSRMHMNEFNTMSALSEIYSYVGKYSEEILGALDQDDQAGKQKLAYKLEQVITLMSIDS</sequence>
<dbReference type="CDD" id="cd00603">
    <property type="entry name" value="IPT_PCSR"/>
    <property type="match status" value="1"/>
</dbReference>
<dbReference type="InterPro" id="IPR013783">
    <property type="entry name" value="Ig-like_fold"/>
</dbReference>
<dbReference type="GO" id="GO:0048841">
    <property type="term" value="P:regulation of axon extension involved in axon guidance"/>
    <property type="evidence" value="ECO:0007669"/>
    <property type="project" value="UniProtKB-ARBA"/>
</dbReference>
<dbReference type="CDD" id="cd01181">
    <property type="entry name" value="IPT_plexin_repeat3"/>
    <property type="match status" value="1"/>
</dbReference>
<dbReference type="InterPro" id="IPR014756">
    <property type="entry name" value="Ig_E-set"/>
</dbReference>
<dbReference type="GO" id="GO:0021785">
    <property type="term" value="P:branchiomotor neuron axon guidance"/>
    <property type="evidence" value="ECO:0007669"/>
    <property type="project" value="UniProtKB-ARBA"/>
</dbReference>
<evidence type="ECO:0000313" key="17">
    <source>
        <dbReference type="Proteomes" id="UP000694382"/>
    </source>
</evidence>
<dbReference type="GO" id="GO:0021537">
    <property type="term" value="P:telencephalon development"/>
    <property type="evidence" value="ECO:0007669"/>
    <property type="project" value="UniProtKB-ARBA"/>
</dbReference>
<dbReference type="Gene3D" id="2.60.40.10">
    <property type="entry name" value="Immunoglobulins"/>
    <property type="match status" value="4"/>
</dbReference>
<dbReference type="PANTHER" id="PTHR22625">
    <property type="entry name" value="PLEXIN"/>
    <property type="match status" value="1"/>
</dbReference>
<comment type="subcellular location">
    <subcellularLocation>
        <location evidence="1">Cell membrane</location>
        <topology evidence="1">Single-pass type I membrane protein</topology>
    </subcellularLocation>
</comment>
<dbReference type="InterPro" id="IPR008936">
    <property type="entry name" value="Rho_GTPase_activation_prot"/>
</dbReference>
<evidence type="ECO:0000256" key="5">
    <source>
        <dbReference type="ARBA" id="ARBA00022729"/>
    </source>
</evidence>
<dbReference type="GO" id="GO:0002116">
    <property type="term" value="C:semaphorin receptor complex"/>
    <property type="evidence" value="ECO:0007669"/>
    <property type="project" value="TreeGrafter"/>
</dbReference>
<reference evidence="16" key="2">
    <citation type="submission" date="2025-08" db="UniProtKB">
        <authorList>
            <consortium name="Ensembl"/>
        </authorList>
    </citation>
    <scope>IDENTIFICATION</scope>
</reference>
<evidence type="ECO:0000256" key="13">
    <source>
        <dbReference type="ARBA" id="ARBA00057638"/>
    </source>
</evidence>
<dbReference type="Pfam" id="PF24479">
    <property type="entry name" value="PSI_PlexinA-B"/>
    <property type="match status" value="1"/>
</dbReference>
<dbReference type="InterPro" id="IPR002909">
    <property type="entry name" value="IPT_dom"/>
</dbReference>
<keyword evidence="4" id="KW-0812">Transmembrane</keyword>
<keyword evidence="12" id="KW-0325">Glycoprotein</keyword>
<evidence type="ECO:0000256" key="15">
    <source>
        <dbReference type="ARBA" id="ARBA00070717"/>
    </source>
</evidence>
<dbReference type="Pfam" id="PF08337">
    <property type="entry name" value="Plexin_cytopl"/>
    <property type="match status" value="2"/>
</dbReference>
<dbReference type="Pfam" id="PF18020">
    <property type="entry name" value="TIG_2"/>
    <property type="match status" value="1"/>
</dbReference>
<dbReference type="SUPFAM" id="SSF81296">
    <property type="entry name" value="E set domains"/>
    <property type="match status" value="4"/>
</dbReference>
<dbReference type="GO" id="GO:0021637">
    <property type="term" value="P:trigeminal nerve structural organization"/>
    <property type="evidence" value="ECO:0007669"/>
    <property type="project" value="UniProtKB-ARBA"/>
</dbReference>
<keyword evidence="5" id="KW-0732">Signal</keyword>
<dbReference type="FunFam" id="3.30.1680.10:FF:000032">
    <property type="entry name" value="Plexin A2"/>
    <property type="match status" value="1"/>
</dbReference>
<dbReference type="GO" id="GO:0021612">
    <property type="term" value="P:facial nerve structural organization"/>
    <property type="evidence" value="ECO:0007669"/>
    <property type="project" value="UniProtKB-ARBA"/>
</dbReference>
<evidence type="ECO:0000313" key="16">
    <source>
        <dbReference type="Ensembl" id="ENSCPVP00000019503.2"/>
    </source>
</evidence>
<dbReference type="GO" id="GO:0017154">
    <property type="term" value="F:semaphorin receptor activity"/>
    <property type="evidence" value="ECO:0007669"/>
    <property type="project" value="InterPro"/>
</dbReference>
<dbReference type="GO" id="GO:0030334">
    <property type="term" value="P:regulation of cell migration"/>
    <property type="evidence" value="ECO:0007669"/>
    <property type="project" value="TreeGrafter"/>
</dbReference>
<accession>A0A8C3QCW6</accession>
<dbReference type="FunFam" id="1.10.506.10:FF:000005">
    <property type="entry name" value="Plexin A1"/>
    <property type="match status" value="1"/>
</dbReference>
<dbReference type="SMART" id="SM00429">
    <property type="entry name" value="IPT"/>
    <property type="match status" value="4"/>
</dbReference>
<evidence type="ECO:0000256" key="6">
    <source>
        <dbReference type="ARBA" id="ARBA00022737"/>
    </source>
</evidence>
<keyword evidence="11" id="KW-0675">Receptor</keyword>
<dbReference type="Pfam" id="PF01437">
    <property type="entry name" value="PSI"/>
    <property type="match status" value="1"/>
</dbReference>
<dbReference type="InterPro" id="IPR013548">
    <property type="entry name" value="Plexin_cytoplasmic_RasGAP_dom"/>
</dbReference>
<evidence type="ECO:0000256" key="2">
    <source>
        <dbReference type="ARBA" id="ARBA00010297"/>
    </source>
</evidence>
<evidence type="ECO:0000256" key="7">
    <source>
        <dbReference type="ARBA" id="ARBA00022989"/>
    </source>
</evidence>
<dbReference type="SUPFAM" id="SSF48350">
    <property type="entry name" value="GTPase activation domain, GAP"/>
    <property type="match status" value="2"/>
</dbReference>
<evidence type="ECO:0000256" key="1">
    <source>
        <dbReference type="ARBA" id="ARBA00004251"/>
    </source>
</evidence>
<dbReference type="SMART" id="SM00423">
    <property type="entry name" value="PSI"/>
    <property type="match status" value="2"/>
</dbReference>
<dbReference type="FunFam" id="2.60.40.10:FF:000339">
    <property type="entry name" value="Plexin A2"/>
    <property type="match status" value="1"/>
</dbReference>
<evidence type="ECO:0000256" key="10">
    <source>
        <dbReference type="ARBA" id="ARBA00023157"/>
    </source>
</evidence>
<dbReference type="Ensembl" id="ENSCPVT00000020379.2">
    <property type="protein sequence ID" value="ENSCPVP00000019503.2"/>
    <property type="gene ID" value="ENSCPVG00000013147.2"/>
</dbReference>
<keyword evidence="9" id="KW-0472">Membrane</keyword>
<keyword evidence="3" id="KW-1003">Cell membrane</keyword>
<dbReference type="InterPro" id="IPR041362">
    <property type="entry name" value="TIG2_plexin"/>
</dbReference>
<dbReference type="Proteomes" id="UP000694382">
    <property type="component" value="Chromosome 1A"/>
</dbReference>
<dbReference type="FunFam" id="2.60.40.10:FF:001973">
    <property type="entry name" value="Plexin A4, B"/>
    <property type="match status" value="1"/>
</dbReference>
<keyword evidence="7" id="KW-1133">Transmembrane helix</keyword>
<organism evidence="16 17">
    <name type="scientific">Geospiza parvula</name>
    <name type="common">Small tree-finch</name>
    <name type="synonym">Camarhynchus parvulus</name>
    <dbReference type="NCBI Taxonomy" id="87175"/>
    <lineage>
        <taxon>Eukaryota</taxon>
        <taxon>Metazoa</taxon>
        <taxon>Chordata</taxon>
        <taxon>Craniata</taxon>
        <taxon>Vertebrata</taxon>
        <taxon>Euteleostomi</taxon>
        <taxon>Archelosauria</taxon>
        <taxon>Archosauria</taxon>
        <taxon>Dinosauria</taxon>
        <taxon>Saurischia</taxon>
        <taxon>Theropoda</taxon>
        <taxon>Coelurosauria</taxon>
        <taxon>Aves</taxon>
        <taxon>Neognathae</taxon>
        <taxon>Neoaves</taxon>
        <taxon>Telluraves</taxon>
        <taxon>Australaves</taxon>
        <taxon>Passeriformes</taxon>
        <taxon>Thraupidae</taxon>
        <taxon>Camarhynchus</taxon>
    </lineage>
</organism>
<evidence type="ECO:0000256" key="9">
    <source>
        <dbReference type="ARBA" id="ARBA00023136"/>
    </source>
</evidence>
<reference evidence="16" key="1">
    <citation type="submission" date="2020-02" db="EMBL/GenBank/DDBJ databases">
        <authorList>
            <person name="Enbody D E."/>
            <person name="Pettersson E M."/>
        </authorList>
    </citation>
    <scope>NUCLEOTIDE SEQUENCE [LARGE SCALE GENOMIC DNA]</scope>
</reference>
<evidence type="ECO:0000256" key="8">
    <source>
        <dbReference type="ARBA" id="ARBA00022990"/>
    </source>
</evidence>
<comment type="subunit">
    <text evidence="14">Interacts with NRP1 and NRP2.</text>
</comment>
<dbReference type="Pfam" id="PF01833">
    <property type="entry name" value="TIG"/>
    <property type="match status" value="4"/>
</dbReference>
<evidence type="ECO:0000256" key="14">
    <source>
        <dbReference type="ARBA" id="ARBA00062096"/>
    </source>
</evidence>
<keyword evidence="10" id="KW-1015">Disulfide bond</keyword>
<dbReference type="InterPro" id="IPR041019">
    <property type="entry name" value="TIG1_plexin"/>
</dbReference>
<dbReference type="FunFam" id="2.60.40.10:FF:000071">
    <property type="entry name" value="Plexin A2"/>
    <property type="match status" value="1"/>
</dbReference>
<dbReference type="InterPro" id="IPR016201">
    <property type="entry name" value="PSI"/>
</dbReference>
<evidence type="ECO:0000256" key="4">
    <source>
        <dbReference type="ARBA" id="ARBA00022692"/>
    </source>
</evidence>
<dbReference type="Gene3D" id="3.10.20.90">
    <property type="entry name" value="Phosphatidylinositol 3-kinase Catalytic Subunit, Chain A, domain 1"/>
    <property type="match status" value="1"/>
</dbReference>
<dbReference type="GO" id="GO:0050919">
    <property type="term" value="P:negative chemotaxis"/>
    <property type="evidence" value="ECO:0007669"/>
    <property type="project" value="UniProtKB-ARBA"/>
</dbReference>
<comment type="function">
    <text evidence="13">Coreceptor for SEMA3A. Necessary for signaling by class 3 semaphorins and subsequent remodeling of the cytoskeleton. Plays a role in axon guidance in the developing nervous system. Class 3 semaphorins bind to a complex composed of a neuropilin and a plexin. The plexin modulates the affinity of the complex for specific semaphorins, and its cytoplasmic domain is required for the activation of down-stream signaling events in the cytoplasm.</text>
</comment>
<comment type="similarity">
    <text evidence="2">Belongs to the plexin family.</text>
</comment>
<dbReference type="Pfam" id="PF17960">
    <property type="entry name" value="TIG_plexin"/>
    <property type="match status" value="1"/>
</dbReference>
<name>A0A8C3QCW6_GEOPR</name>
<keyword evidence="6" id="KW-0677">Repeat</keyword>
<evidence type="ECO:0000256" key="3">
    <source>
        <dbReference type="ARBA" id="ARBA00022475"/>
    </source>
</evidence>
<protein>
    <recommendedName>
        <fullName evidence="15">Plexin-A4</fullName>
    </recommendedName>
</protein>
<keyword evidence="8" id="KW-0007">Acetylation</keyword>
<dbReference type="CDD" id="cd01180">
    <property type="entry name" value="IPT_plexin_repeat1"/>
    <property type="match status" value="1"/>
</dbReference>
<keyword evidence="17" id="KW-1185">Reference proteome</keyword>
<dbReference type="SUPFAM" id="SSF103575">
    <property type="entry name" value="Plexin repeat"/>
    <property type="match status" value="1"/>
</dbReference>
<dbReference type="CDD" id="cd01179">
    <property type="entry name" value="IPT_plexin_repeat2"/>
    <property type="match status" value="1"/>
</dbReference>